<dbReference type="AlphaFoldDB" id="A0A5N6ZEE6"/>
<organism evidence="5 6">
    <name type="scientific">Aspergillus coremiiformis</name>
    <dbReference type="NCBI Taxonomy" id="138285"/>
    <lineage>
        <taxon>Eukaryota</taxon>
        <taxon>Fungi</taxon>
        <taxon>Dikarya</taxon>
        <taxon>Ascomycota</taxon>
        <taxon>Pezizomycotina</taxon>
        <taxon>Eurotiomycetes</taxon>
        <taxon>Eurotiomycetidae</taxon>
        <taxon>Eurotiales</taxon>
        <taxon>Aspergillaceae</taxon>
        <taxon>Aspergillus</taxon>
        <taxon>Aspergillus subgen. Circumdati</taxon>
    </lineage>
</organism>
<proteinExistence type="predicted"/>
<dbReference type="SUPFAM" id="SSF50965">
    <property type="entry name" value="Galactose oxidase, central domain"/>
    <property type="match status" value="2"/>
</dbReference>
<accession>A0A5N6ZEE6</accession>
<feature type="compositionally biased region" description="Low complexity" evidence="3">
    <location>
        <begin position="449"/>
        <end position="468"/>
    </location>
</feature>
<dbReference type="EMBL" id="ML739050">
    <property type="protein sequence ID" value="KAE8355553.1"/>
    <property type="molecule type" value="Genomic_DNA"/>
</dbReference>
<protein>
    <submittedName>
        <fullName evidence="5">Kelch repeat protein</fullName>
    </submittedName>
</protein>
<keyword evidence="4" id="KW-0812">Transmembrane</keyword>
<evidence type="ECO:0000256" key="3">
    <source>
        <dbReference type="SAM" id="MobiDB-lite"/>
    </source>
</evidence>
<evidence type="ECO:0000256" key="4">
    <source>
        <dbReference type="SAM" id="Phobius"/>
    </source>
</evidence>
<dbReference type="Gene3D" id="2.120.10.80">
    <property type="entry name" value="Kelch-type beta propeller"/>
    <property type="match status" value="1"/>
</dbReference>
<dbReference type="PANTHER" id="PTHR46228">
    <property type="entry name" value="KELCH DOMAIN-CONTAINING PROTEIN"/>
    <property type="match status" value="1"/>
</dbReference>
<keyword evidence="6" id="KW-1185">Reference proteome</keyword>
<dbReference type="Proteomes" id="UP000327118">
    <property type="component" value="Unassembled WGS sequence"/>
</dbReference>
<feature type="region of interest" description="Disordered" evidence="3">
    <location>
        <begin position="444"/>
        <end position="473"/>
    </location>
</feature>
<keyword evidence="4" id="KW-1133">Transmembrane helix</keyword>
<keyword evidence="4" id="KW-0472">Membrane</keyword>
<keyword evidence="1" id="KW-0880">Kelch repeat</keyword>
<evidence type="ECO:0000313" key="5">
    <source>
        <dbReference type="EMBL" id="KAE8355553.1"/>
    </source>
</evidence>
<dbReference type="OrthoDB" id="540004at2759"/>
<gene>
    <name evidence="5" type="ORF">BDV28DRAFT_162811</name>
</gene>
<sequence>MLTRFTFAQTNCTRIFHSAVINNDTLFIGGGDMHTLWPNDTITPNSIHDLETIDLSKSWSNSDSDLYSYIKMPDNASHPADYPPSLDEGVVWSDGHNLYFYGGYNSLFHGPPVPPLATWRYDIAANNWTSKGFSGAPLVRLCQGGAVQSSVDKVAYYLSGSLNPGGNPTFFNTPGADVYMDSGLISLHMSTLTWSNASTADMNTWGTIGDGYVGLIESVGDQGLLVAFGGYTYPVGQKLSYLAYSQKNVSHQNSMEMVRVYDIAKQAWYTQQTSGDIPRWRMSGCTVVAAAPDLSSYSIYIFGGMAPTTDESDGNVYVLSVPSFRWIRVSDGNTIRIKHKCLLARKKTMIVVGGITPITNREYDPLKQNCDSSTFANGVGIFDLRSLSWNTDYNASDTGEYTIPSKISDVIGGSETGEATMTEPEGGFNNTALKELFGKRTIRPTSSVAAHPTTSPTSGPSPAPTEATGHSLSSDSIAGVTIGSIVAAVMICALVFIIMQRRRRANPQKRSIIPWQEYEIQSYELAEGPSKELQGASPQIHELGV</sequence>
<dbReference type="InterPro" id="IPR011043">
    <property type="entry name" value="Gal_Oxase/kelch_b-propeller"/>
</dbReference>
<evidence type="ECO:0000256" key="1">
    <source>
        <dbReference type="ARBA" id="ARBA00022441"/>
    </source>
</evidence>
<reference evidence="6" key="1">
    <citation type="submission" date="2019-04" db="EMBL/GenBank/DDBJ databases">
        <title>Friends and foes A comparative genomics studyof 23 Aspergillus species from section Flavi.</title>
        <authorList>
            <consortium name="DOE Joint Genome Institute"/>
            <person name="Kjaerbolling I."/>
            <person name="Vesth T."/>
            <person name="Frisvad J.C."/>
            <person name="Nybo J.L."/>
            <person name="Theobald S."/>
            <person name="Kildgaard S."/>
            <person name="Isbrandt T."/>
            <person name="Kuo A."/>
            <person name="Sato A."/>
            <person name="Lyhne E.K."/>
            <person name="Kogle M.E."/>
            <person name="Wiebenga A."/>
            <person name="Kun R.S."/>
            <person name="Lubbers R.J."/>
            <person name="Makela M.R."/>
            <person name="Barry K."/>
            <person name="Chovatia M."/>
            <person name="Clum A."/>
            <person name="Daum C."/>
            <person name="Haridas S."/>
            <person name="He G."/>
            <person name="LaButti K."/>
            <person name="Lipzen A."/>
            <person name="Mondo S."/>
            <person name="Riley R."/>
            <person name="Salamov A."/>
            <person name="Simmons B.A."/>
            <person name="Magnuson J.K."/>
            <person name="Henrissat B."/>
            <person name="Mortensen U.H."/>
            <person name="Larsen T.O."/>
            <person name="Devries R.P."/>
            <person name="Grigoriev I.V."/>
            <person name="Machida M."/>
            <person name="Baker S.E."/>
            <person name="Andersen M.R."/>
        </authorList>
    </citation>
    <scope>NUCLEOTIDE SEQUENCE [LARGE SCALE GENOMIC DNA]</scope>
    <source>
        <strain evidence="6">CBS 553.77</strain>
    </source>
</reference>
<feature type="transmembrane region" description="Helical" evidence="4">
    <location>
        <begin position="477"/>
        <end position="499"/>
    </location>
</feature>
<dbReference type="InterPro" id="IPR015915">
    <property type="entry name" value="Kelch-typ_b-propeller"/>
</dbReference>
<name>A0A5N6ZEE6_9EURO</name>
<keyword evidence="2" id="KW-0677">Repeat</keyword>
<evidence type="ECO:0000256" key="2">
    <source>
        <dbReference type="ARBA" id="ARBA00022737"/>
    </source>
</evidence>
<evidence type="ECO:0000313" key="6">
    <source>
        <dbReference type="Proteomes" id="UP000327118"/>
    </source>
</evidence>
<dbReference type="PANTHER" id="PTHR46228:SF2">
    <property type="entry name" value="KELCH REPEAT PROTEIN (AFU_ORTHOLOGUE AFUA_4G14350)"/>
    <property type="match status" value="1"/>
</dbReference>